<dbReference type="SUPFAM" id="SSF51735">
    <property type="entry name" value="NAD(P)-binding Rossmann-fold domains"/>
    <property type="match status" value="1"/>
</dbReference>
<reference evidence="2 3" key="1">
    <citation type="submission" date="2022-04" db="EMBL/GenBank/DDBJ databases">
        <title>Positive selection, recombination, and allopatry shape intraspecific diversity of widespread and dominant cyanobacteria.</title>
        <authorList>
            <person name="Wei J."/>
            <person name="Shu W."/>
            <person name="Hu C."/>
        </authorList>
    </citation>
    <scope>NUCLEOTIDE SEQUENCE [LARGE SCALE GENOMIC DNA]</scope>
    <source>
        <strain evidence="2 3">GB2-A5</strain>
    </source>
</reference>
<dbReference type="Pfam" id="PF03435">
    <property type="entry name" value="Sacchrp_dh_NADP"/>
    <property type="match status" value="1"/>
</dbReference>
<dbReference type="Proteomes" id="UP001442494">
    <property type="component" value="Unassembled WGS sequence"/>
</dbReference>
<comment type="caution">
    <text evidence="2">The sequence shown here is derived from an EMBL/GenBank/DDBJ whole genome shotgun (WGS) entry which is preliminary data.</text>
</comment>
<gene>
    <name evidence="2" type="ORF">NDI37_19350</name>
</gene>
<sequence>MSSNFLLYGANGYTGTLIAKLAVQRGLRPILAGRNADKLEPLATSLGLEHRAFSLDNSVAVDAALGDVAVVLHCAGPFSKTSQPMVEGCLRTKTHYLDITGEVAVFEAAAAKDAEAKAAGVMLLPGVGFDVVPSDCLAAYLKAQMPLATHLALGFTAGNMSRGTATTMVEAQDKGGLVRRGGVLTPVPAAWKTRMIDFGQGAVLTTTIPWGDVSTAFYSTEIPNIEVYTAVSESAYRAMVASRYLGWLLGLPIVQNLQKRLIQSQAPGPTDAQRKEGVTRLWGEVSDSGSSKRSRLQCPEGYTLTSMTALAIVTKVLAGQGSVGFQTPSKVYGADLILEIEGVVREDIN</sequence>
<organism evidence="2 3">
    <name type="scientific">Funiculus sociatus GB2-A5</name>
    <dbReference type="NCBI Taxonomy" id="2933946"/>
    <lineage>
        <taxon>Bacteria</taxon>
        <taxon>Bacillati</taxon>
        <taxon>Cyanobacteriota</taxon>
        <taxon>Cyanophyceae</taxon>
        <taxon>Coleofasciculales</taxon>
        <taxon>Coleofasciculaceae</taxon>
        <taxon>Funiculus</taxon>
    </lineage>
</organism>
<evidence type="ECO:0000313" key="3">
    <source>
        <dbReference type="Proteomes" id="UP001442494"/>
    </source>
</evidence>
<dbReference type="RefSeq" id="WP_190421247.1">
    <property type="nucleotide sequence ID" value="NZ_JAMPKK010000047.1"/>
</dbReference>
<dbReference type="PANTHER" id="PTHR43781">
    <property type="entry name" value="SACCHAROPINE DEHYDROGENASE"/>
    <property type="match status" value="1"/>
</dbReference>
<dbReference type="EMBL" id="JAMPKK010000047">
    <property type="protein sequence ID" value="MEP0866617.1"/>
    <property type="molecule type" value="Genomic_DNA"/>
</dbReference>
<evidence type="ECO:0000313" key="2">
    <source>
        <dbReference type="EMBL" id="MEP0866617.1"/>
    </source>
</evidence>
<dbReference type="PANTHER" id="PTHR43781:SF1">
    <property type="entry name" value="SACCHAROPINE DEHYDROGENASE"/>
    <property type="match status" value="1"/>
</dbReference>
<dbReference type="InterPro" id="IPR005097">
    <property type="entry name" value="Sacchrp_dh_NADP-bd"/>
</dbReference>
<proteinExistence type="predicted"/>
<name>A0ABV0JVG9_9CYAN</name>
<protein>
    <submittedName>
        <fullName evidence="2">Saccharopine dehydrogenase NADP-binding domain-containing protein</fullName>
    </submittedName>
</protein>
<feature type="domain" description="Saccharopine dehydrogenase NADP binding" evidence="1">
    <location>
        <begin position="6"/>
        <end position="123"/>
    </location>
</feature>
<keyword evidence="3" id="KW-1185">Reference proteome</keyword>
<dbReference type="Gene3D" id="3.40.50.720">
    <property type="entry name" value="NAD(P)-binding Rossmann-like Domain"/>
    <property type="match status" value="1"/>
</dbReference>
<evidence type="ECO:0000259" key="1">
    <source>
        <dbReference type="Pfam" id="PF03435"/>
    </source>
</evidence>
<accession>A0ABV0JVG9</accession>
<dbReference type="InterPro" id="IPR036291">
    <property type="entry name" value="NAD(P)-bd_dom_sf"/>
</dbReference>